<evidence type="ECO:0000256" key="1">
    <source>
        <dbReference type="SAM" id="Phobius"/>
    </source>
</evidence>
<evidence type="ECO:0000313" key="4">
    <source>
        <dbReference type="Proteomes" id="UP000829925"/>
    </source>
</evidence>
<dbReference type="InterPro" id="IPR018677">
    <property type="entry name" value="DUF2157"/>
</dbReference>
<evidence type="ECO:0000259" key="2">
    <source>
        <dbReference type="Pfam" id="PF09925"/>
    </source>
</evidence>
<feature type="transmembrane region" description="Helical" evidence="1">
    <location>
        <begin position="226"/>
        <end position="246"/>
    </location>
</feature>
<proteinExistence type="predicted"/>
<dbReference type="Pfam" id="PF09925">
    <property type="entry name" value="DUF2157"/>
    <property type="match status" value="1"/>
</dbReference>
<dbReference type="EMBL" id="CP095053">
    <property type="protein sequence ID" value="UOR04357.1"/>
    <property type="molecule type" value="Genomic_DNA"/>
</dbReference>
<name>A0A8T9SRI1_9BACT</name>
<reference evidence="3 4" key="1">
    <citation type="submission" date="2022-04" db="EMBL/GenBank/DDBJ databases">
        <title>Hymenobacter sp. isolated from the air.</title>
        <authorList>
            <person name="Won M."/>
            <person name="Lee C.-M."/>
            <person name="Woen H.-Y."/>
            <person name="Kwon S.-W."/>
        </authorList>
    </citation>
    <scope>NUCLEOTIDE SEQUENCE [LARGE SCALE GENOMIC DNA]</scope>
    <source>
        <strain evidence="4">5413 J-13</strain>
    </source>
</reference>
<organism evidence="3 4">
    <name type="scientific">Hymenobacter aerilatus</name>
    <dbReference type="NCBI Taxonomy" id="2932251"/>
    <lineage>
        <taxon>Bacteria</taxon>
        <taxon>Pseudomonadati</taxon>
        <taxon>Bacteroidota</taxon>
        <taxon>Cytophagia</taxon>
        <taxon>Cytophagales</taxon>
        <taxon>Hymenobacteraceae</taxon>
        <taxon>Hymenobacter</taxon>
    </lineage>
</organism>
<protein>
    <submittedName>
        <fullName evidence="3">DUF2157 domain-containing protein</fullName>
    </submittedName>
</protein>
<keyword evidence="4" id="KW-1185">Reference proteome</keyword>
<accession>A0A8T9SRI1</accession>
<feature type="domain" description="DUF2157" evidence="2">
    <location>
        <begin position="20"/>
        <end position="166"/>
    </location>
</feature>
<feature type="transmembrane region" description="Helical" evidence="1">
    <location>
        <begin position="52"/>
        <end position="70"/>
    </location>
</feature>
<feature type="transmembrane region" description="Helical" evidence="1">
    <location>
        <begin position="76"/>
        <end position="96"/>
    </location>
</feature>
<dbReference type="RefSeq" id="WP_245091920.1">
    <property type="nucleotide sequence ID" value="NZ_CP095053.1"/>
</dbReference>
<feature type="transmembrane region" description="Helical" evidence="1">
    <location>
        <begin position="277"/>
        <end position="296"/>
    </location>
</feature>
<feature type="transmembrane region" description="Helical" evidence="1">
    <location>
        <begin position="308"/>
        <end position="328"/>
    </location>
</feature>
<keyword evidence="1" id="KW-0812">Transmembrane</keyword>
<dbReference type="Proteomes" id="UP000829925">
    <property type="component" value="Chromosome"/>
</dbReference>
<feature type="transmembrane region" description="Helical" evidence="1">
    <location>
        <begin position="252"/>
        <end position="270"/>
    </location>
</feature>
<gene>
    <name evidence="3" type="ORF">MUN82_15585</name>
</gene>
<feature type="transmembrane region" description="Helical" evidence="1">
    <location>
        <begin position="167"/>
        <end position="187"/>
    </location>
</feature>
<feature type="transmembrane region" description="Helical" evidence="1">
    <location>
        <begin position="117"/>
        <end position="135"/>
    </location>
</feature>
<feature type="transmembrane region" description="Helical" evidence="1">
    <location>
        <begin position="193"/>
        <end position="214"/>
    </location>
</feature>
<keyword evidence="1" id="KW-1133">Transmembrane helix</keyword>
<sequence>MFSSLIFSLPPVQPTDFVAELRAREVLTEAQAEAIYEYERTRPFSLHYELRTLLYLGIVLLTGGLGVLLYQHADDISHSLIVAALVLLMAGSFGYAARHQPPFTWQQAPTPSVLPDYLLLLGCLLFLSLEGYLQAKYTFFSNRYGLATLLPALLFLPLAYRFDHRGVLSMAITALAAWVGLSVAPLSVFSNQFLTAAICRAAIGLGMFLLLVAWQSEKRRLKPHFAYTYLLLGSNLLLASATAAMSQELLRPLVLLFLLILGVCAYLFLYARRTHSYLFMLLSVGYGYVAVTYGLFSLLEYTHGDIVGLFIFYIICSVAGIVWFLANIQKIVGTDDRQSL</sequence>
<dbReference type="KEGG" id="haei:MUN82_15585"/>
<keyword evidence="1" id="KW-0472">Membrane</keyword>
<dbReference type="AlphaFoldDB" id="A0A8T9SRI1"/>
<evidence type="ECO:0000313" key="3">
    <source>
        <dbReference type="EMBL" id="UOR04357.1"/>
    </source>
</evidence>